<dbReference type="InterPro" id="IPR031345">
    <property type="entry name" value="T9SS_Plug_N"/>
</dbReference>
<evidence type="ECO:0000256" key="1">
    <source>
        <dbReference type="SAM" id="SignalP"/>
    </source>
</evidence>
<reference evidence="3" key="2">
    <citation type="journal article" date="2021" name="PeerJ">
        <title>Extensive microbial diversity within the chicken gut microbiome revealed by metagenomics and culture.</title>
        <authorList>
            <person name="Gilroy R."/>
            <person name="Ravi A."/>
            <person name="Getino M."/>
            <person name="Pursley I."/>
            <person name="Horton D.L."/>
            <person name="Alikhan N.F."/>
            <person name="Baker D."/>
            <person name="Gharbi K."/>
            <person name="Hall N."/>
            <person name="Watson M."/>
            <person name="Adriaenssens E.M."/>
            <person name="Foster-Nyarko E."/>
            <person name="Jarju S."/>
            <person name="Secka A."/>
            <person name="Antonio M."/>
            <person name="Oren A."/>
            <person name="Chaudhuri R.R."/>
            <person name="La Ragione R."/>
            <person name="Hildebrand F."/>
            <person name="Pallen M.J."/>
        </authorList>
    </citation>
    <scope>NUCLEOTIDE SEQUENCE</scope>
    <source>
        <strain evidence="3">17073</strain>
    </source>
</reference>
<evidence type="ECO:0000313" key="3">
    <source>
        <dbReference type="EMBL" id="HIU38206.1"/>
    </source>
</evidence>
<evidence type="ECO:0000259" key="2">
    <source>
        <dbReference type="Pfam" id="PF17116"/>
    </source>
</evidence>
<organism evidence="3 4">
    <name type="scientific">Candidatus Limisoma intestinavium</name>
    <dbReference type="NCBI Taxonomy" id="2840856"/>
    <lineage>
        <taxon>Bacteria</taxon>
        <taxon>Pseudomonadati</taxon>
        <taxon>Bacteroidota</taxon>
        <taxon>Bacteroidia</taxon>
        <taxon>Bacteroidales</taxon>
        <taxon>Candidatus Limisoma</taxon>
    </lineage>
</organism>
<dbReference type="EMBL" id="DVMS01000024">
    <property type="protein sequence ID" value="HIU38206.1"/>
    <property type="molecule type" value="Genomic_DNA"/>
</dbReference>
<reference evidence="3" key="1">
    <citation type="submission" date="2020-10" db="EMBL/GenBank/DDBJ databases">
        <authorList>
            <person name="Gilroy R."/>
        </authorList>
    </citation>
    <scope>NUCLEOTIDE SEQUENCE</scope>
    <source>
        <strain evidence="3">17073</strain>
    </source>
</reference>
<dbReference type="Proteomes" id="UP000824076">
    <property type="component" value="Unassembled WGS sequence"/>
</dbReference>
<feature type="domain" description="Type 9 secretion system plug protein N-terminal" evidence="2">
    <location>
        <begin position="37"/>
        <end position="160"/>
    </location>
</feature>
<gene>
    <name evidence="3" type="ORF">IAD18_00900</name>
</gene>
<proteinExistence type="predicted"/>
<sequence>MKPHAKHFATIILAIAASVAAYATDTRTAIFDNNFRSLRACTESNYYAPPVVELDGDDRVRIEFDEISPEMRYMRYSLLHCDANWQPSQLVESDYVDGFNEADIEEYDFSSGTFANYVHYGISLPNEDMPILLSGNYLLRVYPEEDSENTLLQVRFSIVEKAVDIFAEVTSRTDIDYNKSHQQVTVTVDTKDYRVENMYADLKVVVTQNARSDNEAIVTNPLRVSSNKAFFEHDRKLIFPAGNEFRRFEMTTTNYIGMGIDRYAYHDPFYHAELKIDEPRCYGSYTYDQTQYGRFTIRESNAFDSNTGADYMIVHFALDIPRQSGGDIFVDGEFTQHNFTNANRMHFNEATNRYELDMPLKQGAYNYQYLWLPHGSKAALTAPIEGDFYQTVNEYQIKVYNRRLGERYDRLIGYTVLYSGQ</sequence>
<evidence type="ECO:0000313" key="4">
    <source>
        <dbReference type="Proteomes" id="UP000824076"/>
    </source>
</evidence>
<feature type="chain" id="PRO_5038570940" evidence="1">
    <location>
        <begin position="24"/>
        <end position="421"/>
    </location>
</feature>
<dbReference type="Pfam" id="PF17116">
    <property type="entry name" value="T9SS_plug_1st"/>
    <property type="match status" value="1"/>
</dbReference>
<dbReference type="AlphaFoldDB" id="A0A9D1IKC5"/>
<keyword evidence="1" id="KW-0732">Signal</keyword>
<accession>A0A9D1IKC5</accession>
<protein>
    <submittedName>
        <fullName evidence="3">DUF5103 domain-containing protein</fullName>
    </submittedName>
</protein>
<feature type="signal peptide" evidence="1">
    <location>
        <begin position="1"/>
        <end position="23"/>
    </location>
</feature>
<name>A0A9D1IKC5_9BACT</name>
<comment type="caution">
    <text evidence="3">The sequence shown here is derived from an EMBL/GenBank/DDBJ whole genome shotgun (WGS) entry which is preliminary data.</text>
</comment>